<dbReference type="InterPro" id="IPR029052">
    <property type="entry name" value="Metallo-depent_PP-like"/>
</dbReference>
<dbReference type="PANTHER" id="PTHR39323">
    <property type="entry name" value="BLR1149 PROTEIN"/>
    <property type="match status" value="1"/>
</dbReference>
<keyword evidence="3" id="KW-1185">Reference proteome</keyword>
<keyword evidence="1" id="KW-1133">Transmembrane helix</keyword>
<dbReference type="InterPro" id="IPR024173">
    <property type="entry name" value="Pesterase_MJ0037-like"/>
</dbReference>
<evidence type="ECO:0000313" key="3">
    <source>
        <dbReference type="Proteomes" id="UP000033632"/>
    </source>
</evidence>
<dbReference type="AlphaFoldDB" id="A0A0F5FX09"/>
<dbReference type="NCBIfam" id="TIGR04123">
    <property type="entry name" value="P_estr_lig_assc"/>
    <property type="match status" value="1"/>
</dbReference>
<sequence length="222" mass="24664">MFIRFAGHMFEPLASGALYWRAENMLLVADLHLEKMSSFARRGQMLPPYDTGLTLRRLEQDLLDTGAATVIALGDSFHRDEGTASLQDMDRARLDGLMERCEWLWLSGNHDPTPHQLGGRCLPAFAHRGLTLTHEPQRSVDGLIAGHLHPAARVLMNGRSVRRGCFVHDSRLMIMPAYGVSTGTLNILSPAFIGLFAWSEIKVTMMGRGRLYPVSPKRLVGG</sequence>
<dbReference type="STRING" id="443610.VE25_06050"/>
<evidence type="ECO:0000313" key="2">
    <source>
        <dbReference type="EMBL" id="KKB12707.1"/>
    </source>
</evidence>
<dbReference type="InterPro" id="IPR026336">
    <property type="entry name" value="PdeM-like"/>
</dbReference>
<dbReference type="Gene3D" id="3.60.21.10">
    <property type="match status" value="1"/>
</dbReference>
<proteinExistence type="predicted"/>
<keyword evidence="1" id="KW-0472">Membrane</keyword>
<protein>
    <recommendedName>
        <fullName evidence="4">Calcineurin-like phosphoesterase domain-containing protein</fullName>
    </recommendedName>
</protein>
<comment type="caution">
    <text evidence="2">The sequence shown here is derived from an EMBL/GenBank/DDBJ whole genome shotgun (WGS) entry which is preliminary data.</text>
</comment>
<accession>A0A0F5FX09</accession>
<dbReference type="PIRSF" id="PIRSF000887">
    <property type="entry name" value="Pesterase_MJ0037"/>
    <property type="match status" value="1"/>
</dbReference>
<reference evidence="2 3" key="1">
    <citation type="submission" date="2015-03" db="EMBL/GenBank/DDBJ databases">
        <authorList>
            <person name="Hassan Y.I."/>
            <person name="Lepp D."/>
            <person name="Li X.-Z."/>
            <person name="Zhou T."/>
        </authorList>
    </citation>
    <scope>NUCLEOTIDE SEQUENCE [LARGE SCALE GENOMIC DNA]</scope>
    <source>
        <strain evidence="2 3">BD-c194</strain>
    </source>
</reference>
<dbReference type="PANTHER" id="PTHR39323:SF1">
    <property type="entry name" value="BLR1149 PROTEIN"/>
    <property type="match status" value="1"/>
</dbReference>
<dbReference type="SUPFAM" id="SSF56300">
    <property type="entry name" value="Metallo-dependent phosphatases"/>
    <property type="match status" value="1"/>
</dbReference>
<dbReference type="Proteomes" id="UP000033632">
    <property type="component" value="Unassembled WGS sequence"/>
</dbReference>
<dbReference type="EMBL" id="JZEX01000060">
    <property type="protein sequence ID" value="KKB12707.1"/>
    <property type="molecule type" value="Genomic_DNA"/>
</dbReference>
<feature type="transmembrane region" description="Helical" evidence="1">
    <location>
        <begin position="175"/>
        <end position="198"/>
    </location>
</feature>
<gene>
    <name evidence="2" type="ORF">VE25_06050</name>
</gene>
<evidence type="ECO:0000256" key="1">
    <source>
        <dbReference type="SAM" id="Phobius"/>
    </source>
</evidence>
<organism evidence="2 3">
    <name type="scientific">Devosia geojensis</name>
    <dbReference type="NCBI Taxonomy" id="443610"/>
    <lineage>
        <taxon>Bacteria</taxon>
        <taxon>Pseudomonadati</taxon>
        <taxon>Pseudomonadota</taxon>
        <taxon>Alphaproteobacteria</taxon>
        <taxon>Hyphomicrobiales</taxon>
        <taxon>Devosiaceae</taxon>
        <taxon>Devosia</taxon>
    </lineage>
</organism>
<evidence type="ECO:0008006" key="4">
    <source>
        <dbReference type="Google" id="ProtNLM"/>
    </source>
</evidence>
<dbReference type="PATRIC" id="fig|443610.3.peg.3761"/>
<name>A0A0F5FX09_9HYPH</name>
<keyword evidence="1" id="KW-0812">Transmembrane</keyword>